<comment type="caution">
    <text evidence="3">The sequence shown here is derived from an EMBL/GenBank/DDBJ whole genome shotgun (WGS) entry which is preliminary data.</text>
</comment>
<dbReference type="Proteomes" id="UP000248039">
    <property type="component" value="Unassembled WGS sequence"/>
</dbReference>
<dbReference type="Pfam" id="PF13556">
    <property type="entry name" value="HTH_30"/>
    <property type="match status" value="1"/>
</dbReference>
<evidence type="ECO:0000259" key="1">
    <source>
        <dbReference type="Pfam" id="PF07905"/>
    </source>
</evidence>
<proteinExistence type="predicted"/>
<dbReference type="InterPro" id="IPR042070">
    <property type="entry name" value="PucR_C-HTH_sf"/>
</dbReference>
<dbReference type="Gene3D" id="1.10.10.2840">
    <property type="entry name" value="PucR C-terminal helix-turn-helix domain"/>
    <property type="match status" value="1"/>
</dbReference>
<evidence type="ECO:0000313" key="4">
    <source>
        <dbReference type="Proteomes" id="UP000248039"/>
    </source>
</evidence>
<evidence type="ECO:0000259" key="2">
    <source>
        <dbReference type="Pfam" id="PF13556"/>
    </source>
</evidence>
<protein>
    <submittedName>
        <fullName evidence="3">Transcriptional regulator, PucR family protein</fullName>
    </submittedName>
</protein>
<dbReference type="InterPro" id="IPR025736">
    <property type="entry name" value="PucR_C-HTH_dom"/>
</dbReference>
<sequence>MIVGELLELDGLDIEVAWATRELLEREVTGVTSTDLQDPARYLQAGELVLTGLVWWHGEDASAALRFANALRSAEVSALLAGEGTHGTVPEELVAACRAHSIALLSVPAGTSFRAVTDRVYLRLWGELRERSENLAAVPATVRRELLGMLHSHAPAAAILAHAVAHLGLPHCRLETAGGRVLASSAPDCPVPEGPPIAVGPAGTSPFDGWRLRPVAQAAPAATTVLHGLAELLGPLATRARATATAQRQSAVRVLESLARGGGPGLAEALAACGLPGRPVTPVLARIEGAPESWAAAALAEGLHVLGVPFAAAPDGQGGAVALVAGEPAAVEGALRAAWPGLAAVLTDRQELRGGVGPTAGPDGATLRGALVEAGYALASAGPGEVGSSGELTSLQALLRGIPTEVKAAYRSSLLAPLAEHDRTNPVSLLGTLDSFLRHDASWSRTAEALHIHVNTVHYRIKRIEELTGRSLVRLEDRLDLRAALLCPTG</sequence>
<gene>
    <name evidence="3" type="ORF">C7C46_05140</name>
</gene>
<accession>A0A2V4NUF2</accession>
<dbReference type="EMBL" id="PYBW01000016">
    <property type="protein sequence ID" value="PYC87356.1"/>
    <property type="molecule type" value="Genomic_DNA"/>
</dbReference>
<dbReference type="PANTHER" id="PTHR33744">
    <property type="entry name" value="CARBOHYDRATE DIACID REGULATOR"/>
    <property type="match status" value="1"/>
</dbReference>
<dbReference type="InterPro" id="IPR012914">
    <property type="entry name" value="PucR_dom"/>
</dbReference>
<organism evidence="3 4">
    <name type="scientific">Streptomyces tateyamensis</name>
    <dbReference type="NCBI Taxonomy" id="565073"/>
    <lineage>
        <taxon>Bacteria</taxon>
        <taxon>Bacillati</taxon>
        <taxon>Actinomycetota</taxon>
        <taxon>Actinomycetes</taxon>
        <taxon>Kitasatosporales</taxon>
        <taxon>Streptomycetaceae</taxon>
        <taxon>Streptomyces</taxon>
    </lineage>
</organism>
<keyword evidence="4" id="KW-1185">Reference proteome</keyword>
<feature type="domain" description="PucR C-terminal helix-turn-helix" evidence="2">
    <location>
        <begin position="429"/>
        <end position="486"/>
    </location>
</feature>
<reference evidence="3 4" key="1">
    <citation type="submission" date="2018-03" db="EMBL/GenBank/DDBJ databases">
        <title>Bioinformatic expansion and discovery of thiopeptide antibiotics.</title>
        <authorList>
            <person name="Schwalen C.J."/>
            <person name="Hudson G.A."/>
            <person name="Mitchell D.A."/>
        </authorList>
    </citation>
    <scope>NUCLEOTIDE SEQUENCE [LARGE SCALE GENOMIC DNA]</scope>
    <source>
        <strain evidence="3 4">ATCC 21389</strain>
    </source>
</reference>
<evidence type="ECO:0000313" key="3">
    <source>
        <dbReference type="EMBL" id="PYC87356.1"/>
    </source>
</evidence>
<dbReference type="AlphaFoldDB" id="A0A2V4NUF2"/>
<name>A0A2V4NUF2_9ACTN</name>
<dbReference type="PANTHER" id="PTHR33744:SF17">
    <property type="entry name" value="CONSERVED PROTEIN"/>
    <property type="match status" value="1"/>
</dbReference>
<feature type="domain" description="Purine catabolism PurC-like" evidence="1">
    <location>
        <begin position="6"/>
        <end position="121"/>
    </location>
</feature>
<dbReference type="Pfam" id="PF07905">
    <property type="entry name" value="PucR"/>
    <property type="match status" value="1"/>
</dbReference>
<dbReference type="InterPro" id="IPR051448">
    <property type="entry name" value="CdaR-like_regulators"/>
</dbReference>
<dbReference type="RefSeq" id="WP_110666161.1">
    <property type="nucleotide sequence ID" value="NZ_PYBW01000016.1"/>
</dbReference>
<dbReference type="OrthoDB" id="3170447at2"/>